<evidence type="ECO:0000256" key="10">
    <source>
        <dbReference type="SAM" id="MobiDB-lite"/>
    </source>
</evidence>
<dbReference type="CDD" id="cd13284">
    <property type="entry name" value="PH_OSBP_ORP4"/>
    <property type="match status" value="1"/>
</dbReference>
<dbReference type="SMART" id="SM00233">
    <property type="entry name" value="PH"/>
    <property type="match status" value="1"/>
</dbReference>
<dbReference type="Gene3D" id="2.40.160.120">
    <property type="match status" value="1"/>
</dbReference>
<keyword evidence="5 9" id="KW-0445">Lipid transport</keyword>
<dbReference type="PANTHER" id="PTHR10972:SF205">
    <property type="entry name" value="OXYSTEROL-BINDING PROTEIN 1"/>
    <property type="match status" value="1"/>
</dbReference>
<feature type="compositionally biased region" description="Low complexity" evidence="10">
    <location>
        <begin position="346"/>
        <end position="356"/>
    </location>
</feature>
<keyword evidence="13" id="KW-1185">Reference proteome</keyword>
<protein>
    <recommendedName>
        <fullName evidence="9">Oxysterol-binding protein</fullName>
    </recommendedName>
</protein>
<dbReference type="InterPro" id="IPR018494">
    <property type="entry name" value="Oxysterol-bd_CS"/>
</dbReference>
<dbReference type="HOGENOM" id="CLU_007105_5_1_1"/>
<evidence type="ECO:0000256" key="4">
    <source>
        <dbReference type="ARBA" id="ARBA00022553"/>
    </source>
</evidence>
<organism evidence="12 13">
    <name type="scientific">Strigamia maritima</name>
    <name type="common">European centipede</name>
    <name type="synonym">Geophilus maritimus</name>
    <dbReference type="NCBI Taxonomy" id="126957"/>
    <lineage>
        <taxon>Eukaryota</taxon>
        <taxon>Metazoa</taxon>
        <taxon>Ecdysozoa</taxon>
        <taxon>Arthropoda</taxon>
        <taxon>Myriapoda</taxon>
        <taxon>Chilopoda</taxon>
        <taxon>Pleurostigmophora</taxon>
        <taxon>Geophilomorpha</taxon>
        <taxon>Linotaeniidae</taxon>
        <taxon>Strigamia</taxon>
    </lineage>
</organism>
<evidence type="ECO:0000256" key="7">
    <source>
        <dbReference type="ARBA" id="ARBA00023136"/>
    </source>
</evidence>
<dbReference type="InterPro" id="IPR000648">
    <property type="entry name" value="Oxysterol-bd"/>
</dbReference>
<evidence type="ECO:0000256" key="8">
    <source>
        <dbReference type="RuleBase" id="RU003844"/>
    </source>
</evidence>
<name>T1J2P6_STRMM</name>
<dbReference type="PROSITE" id="PS50003">
    <property type="entry name" value="PH_DOMAIN"/>
    <property type="match status" value="1"/>
</dbReference>
<accession>T1J2P6</accession>
<evidence type="ECO:0000256" key="5">
    <source>
        <dbReference type="ARBA" id="ARBA00023055"/>
    </source>
</evidence>
<keyword evidence="6" id="KW-0446">Lipid-binding</keyword>
<dbReference type="PANTHER" id="PTHR10972">
    <property type="entry name" value="OXYSTEROL-BINDING PROTEIN-RELATED"/>
    <property type="match status" value="1"/>
</dbReference>
<dbReference type="InterPro" id="IPR001849">
    <property type="entry name" value="PH_domain"/>
</dbReference>
<dbReference type="SUPFAM" id="SSF50729">
    <property type="entry name" value="PH domain-like"/>
    <property type="match status" value="1"/>
</dbReference>
<keyword evidence="3 9" id="KW-0813">Transport</keyword>
<proteinExistence type="inferred from homology"/>
<dbReference type="Pfam" id="PF00169">
    <property type="entry name" value="PH"/>
    <property type="match status" value="1"/>
</dbReference>
<dbReference type="Gene3D" id="2.30.29.30">
    <property type="entry name" value="Pleckstrin-homology domain (PH domain)/Phosphotyrosine-binding domain (PTB)"/>
    <property type="match status" value="1"/>
</dbReference>
<dbReference type="InterPro" id="IPR011993">
    <property type="entry name" value="PH-like_dom_sf"/>
</dbReference>
<keyword evidence="4" id="KW-0597">Phosphoprotein</keyword>
<dbReference type="OMA" id="WDEKMDY"/>
<comment type="similarity">
    <text evidence="2 8">Belongs to the OSBP family.</text>
</comment>
<dbReference type="FunFam" id="2.40.160.120:FF:000003">
    <property type="entry name" value="Oxysterol-binding protein"/>
    <property type="match status" value="1"/>
</dbReference>
<evidence type="ECO:0000256" key="2">
    <source>
        <dbReference type="ARBA" id="ARBA00008842"/>
    </source>
</evidence>
<dbReference type="SUPFAM" id="SSF144000">
    <property type="entry name" value="Oxysterol-binding protein-like"/>
    <property type="match status" value="1"/>
</dbReference>
<dbReference type="FunFam" id="2.30.29.30:FF:000256">
    <property type="entry name" value="Oxysterol-binding protein"/>
    <property type="match status" value="1"/>
</dbReference>
<dbReference type="GO" id="GO:0005829">
    <property type="term" value="C:cytosol"/>
    <property type="evidence" value="ECO:0007669"/>
    <property type="project" value="TreeGrafter"/>
</dbReference>
<dbReference type="AlphaFoldDB" id="T1J2P6"/>
<dbReference type="eggNOG" id="KOG1737">
    <property type="taxonomic scope" value="Eukaryota"/>
</dbReference>
<dbReference type="GO" id="GO:0097038">
    <property type="term" value="C:perinuclear endoplasmic reticulum"/>
    <property type="evidence" value="ECO:0007669"/>
    <property type="project" value="TreeGrafter"/>
</dbReference>
<evidence type="ECO:0000313" key="12">
    <source>
        <dbReference type="EnsemblMetazoa" id="SMAR007844-PA"/>
    </source>
</evidence>
<keyword evidence="7" id="KW-0472">Membrane</keyword>
<feature type="region of interest" description="Disordered" evidence="10">
    <location>
        <begin position="698"/>
        <end position="725"/>
    </location>
</feature>
<evidence type="ECO:0000259" key="11">
    <source>
        <dbReference type="PROSITE" id="PS50003"/>
    </source>
</evidence>
<dbReference type="Proteomes" id="UP000014500">
    <property type="component" value="Unassembled WGS sequence"/>
</dbReference>
<dbReference type="GO" id="GO:0032934">
    <property type="term" value="F:sterol binding"/>
    <property type="evidence" value="ECO:0007669"/>
    <property type="project" value="TreeGrafter"/>
</dbReference>
<dbReference type="InterPro" id="IPR037239">
    <property type="entry name" value="OSBP_sf"/>
</dbReference>
<evidence type="ECO:0000256" key="9">
    <source>
        <dbReference type="RuleBase" id="RU003845"/>
    </source>
</evidence>
<evidence type="ECO:0000256" key="1">
    <source>
        <dbReference type="ARBA" id="ARBA00004170"/>
    </source>
</evidence>
<dbReference type="EMBL" id="JH431806">
    <property type="status" value="NOT_ANNOTATED_CDS"/>
    <property type="molecule type" value="Genomic_DNA"/>
</dbReference>
<dbReference type="GO" id="GO:0006869">
    <property type="term" value="P:lipid transport"/>
    <property type="evidence" value="ECO:0007669"/>
    <property type="project" value="UniProtKB-KW"/>
</dbReference>
<comment type="subcellular location">
    <subcellularLocation>
        <location evidence="1">Membrane</location>
        <topology evidence="1">Peripheral membrane protein</topology>
    </subcellularLocation>
</comment>
<sequence>MNEYKIQQNESEMKGWLSKWTNYIKGYQKRWFVLSNGLLSYYRTQAEMAHTCRGTISLQGAVIHTEDSCNFVISNGGTQTFHLKASTEVERQRWVTTLELAKAKAIRQMESEDDDDFEDLPMPSEKNELETVVKTLVAKLEDLNTCNDLILKHGAALQRLLSELEQMDCASPDLPTKIKSVNERATLFRITSNAMMNACTDFSEMAQTNGRKWQKMLQHEHEHRLRLEEMVEQLARQHSHLEQAAKAVTSAQNLPGQNLSHSDGEEEYFDAEEHQTDFIVTIPSISHRRTASGISIGSEGAGGMNDGVSSSGSEVETDGQEAGLTARKLKKLPTEPSTDSVDGHGSSSSMSISSSSQGNTNKRKRRKHIPERPNYSINLWSIMKNCIGKDLTKIPMPVNFSEPLSMLQRLTEDFEYSDILDRAAECEDNFEQMAYVAAFTVSPYATTSNRTGKPFNPLLGETYECDRRDDLGWWSITEQVSHHPPMAAQYCSGRGWSCWQEFTMSSKFRGKYLQVIPLGISHLHFGKSGNRYTWRKVTTTVHNIIVGKLWVDQHGEMDIVNHTSGDKCHLKYLPYSYFSREIPRKVTGVVTDTDGTIYWVLSGTWDNKLEAAKVLSSSQDLGKEKPRLETGPAKVLWKRRWPPPEYEKMYNFTELAVQLNEEEDLTAPTDTRNRPDQRLMENALWDVANQEKVRIEEKQRAARRKREQEAEQAASEGRPYPGYEPIWFKKQKDPVTGNPIHIYQGNYWDAKQAQDWSMCPDIF</sequence>
<dbReference type="Pfam" id="PF01237">
    <property type="entry name" value="Oxysterol_BP"/>
    <property type="match status" value="1"/>
</dbReference>
<feature type="region of interest" description="Disordered" evidence="10">
    <location>
        <begin position="293"/>
        <end position="370"/>
    </location>
</feature>
<dbReference type="PROSITE" id="PS01013">
    <property type="entry name" value="OSBP"/>
    <property type="match status" value="1"/>
</dbReference>
<evidence type="ECO:0000256" key="6">
    <source>
        <dbReference type="ARBA" id="ARBA00023121"/>
    </source>
</evidence>
<dbReference type="GO" id="GO:0005886">
    <property type="term" value="C:plasma membrane"/>
    <property type="evidence" value="ECO:0007669"/>
    <property type="project" value="TreeGrafter"/>
</dbReference>
<reference evidence="12" key="2">
    <citation type="submission" date="2015-02" db="UniProtKB">
        <authorList>
            <consortium name="EnsemblMetazoa"/>
        </authorList>
    </citation>
    <scope>IDENTIFICATION</scope>
</reference>
<feature type="domain" description="PH" evidence="11">
    <location>
        <begin position="10"/>
        <end position="103"/>
    </location>
</feature>
<reference evidence="13" key="1">
    <citation type="submission" date="2011-05" db="EMBL/GenBank/DDBJ databases">
        <authorList>
            <person name="Richards S.R."/>
            <person name="Qu J."/>
            <person name="Jiang H."/>
            <person name="Jhangiani S.N."/>
            <person name="Agravi P."/>
            <person name="Goodspeed R."/>
            <person name="Gross S."/>
            <person name="Mandapat C."/>
            <person name="Jackson L."/>
            <person name="Mathew T."/>
            <person name="Pu L."/>
            <person name="Thornton R."/>
            <person name="Saada N."/>
            <person name="Wilczek-Boney K.B."/>
            <person name="Lee S."/>
            <person name="Kovar C."/>
            <person name="Wu Y."/>
            <person name="Scherer S.E."/>
            <person name="Worley K.C."/>
            <person name="Muzny D.M."/>
            <person name="Gibbs R."/>
        </authorList>
    </citation>
    <scope>NUCLEOTIDE SEQUENCE</scope>
    <source>
        <strain evidence="13">Brora</strain>
    </source>
</reference>
<evidence type="ECO:0000256" key="3">
    <source>
        <dbReference type="ARBA" id="ARBA00022448"/>
    </source>
</evidence>
<dbReference type="STRING" id="126957.T1J2P6"/>
<dbReference type="PhylomeDB" id="T1J2P6"/>
<evidence type="ECO:0000313" key="13">
    <source>
        <dbReference type="Proteomes" id="UP000014500"/>
    </source>
</evidence>
<dbReference type="EnsemblMetazoa" id="SMAR007844-RA">
    <property type="protein sequence ID" value="SMAR007844-PA"/>
    <property type="gene ID" value="SMAR007844"/>
</dbReference>